<evidence type="ECO:0000256" key="1">
    <source>
        <dbReference type="SAM" id="Phobius"/>
    </source>
</evidence>
<dbReference type="InterPro" id="IPR052173">
    <property type="entry name" value="Beta-lactam_resp_regulator"/>
</dbReference>
<proteinExistence type="predicted"/>
<evidence type="ECO:0000313" key="3">
    <source>
        <dbReference type="Proteomes" id="UP000185557"/>
    </source>
</evidence>
<name>A0A1U7J256_9CYAN</name>
<dbReference type="PANTHER" id="PTHR34978:SF3">
    <property type="entry name" value="SLR0241 PROTEIN"/>
    <property type="match status" value="1"/>
</dbReference>
<organism evidence="2 3">
    <name type="scientific">Phormidium tenue NIES-30</name>
    <dbReference type="NCBI Taxonomy" id="549789"/>
    <lineage>
        <taxon>Bacteria</taxon>
        <taxon>Bacillati</taxon>
        <taxon>Cyanobacteriota</taxon>
        <taxon>Cyanophyceae</taxon>
        <taxon>Oscillatoriophycideae</taxon>
        <taxon>Oscillatoriales</taxon>
        <taxon>Oscillatoriaceae</taxon>
        <taxon>Phormidium</taxon>
    </lineage>
</organism>
<dbReference type="Proteomes" id="UP000185557">
    <property type="component" value="Unassembled WGS sequence"/>
</dbReference>
<dbReference type="CDD" id="cd07326">
    <property type="entry name" value="M56_BlaR1_MecR1_like"/>
    <property type="match status" value="1"/>
</dbReference>
<dbReference type="GO" id="GO:0006508">
    <property type="term" value="P:proteolysis"/>
    <property type="evidence" value="ECO:0007669"/>
    <property type="project" value="UniProtKB-KW"/>
</dbReference>
<dbReference type="RefSeq" id="WP_073609803.1">
    <property type="nucleotide sequence ID" value="NZ_MRCG01000014.1"/>
</dbReference>
<comment type="caution">
    <text evidence="2">The sequence shown here is derived from an EMBL/GenBank/DDBJ whole genome shotgun (WGS) entry which is preliminary data.</text>
</comment>
<gene>
    <name evidence="2" type="ORF">NIES30_17915</name>
</gene>
<keyword evidence="1" id="KW-1133">Transmembrane helix</keyword>
<keyword evidence="2" id="KW-0645">Protease</keyword>
<dbReference type="STRING" id="549789.NIES30_17915"/>
<protein>
    <submittedName>
        <fullName evidence="2">Zn-dependent protease with chaperone function</fullName>
    </submittedName>
</protein>
<dbReference type="EMBL" id="MRCG01000014">
    <property type="protein sequence ID" value="OKH46171.1"/>
    <property type="molecule type" value="Genomic_DNA"/>
</dbReference>
<dbReference type="PANTHER" id="PTHR34978">
    <property type="entry name" value="POSSIBLE SENSOR-TRANSDUCER PROTEIN BLAR"/>
    <property type="match status" value="1"/>
</dbReference>
<dbReference type="Gene3D" id="3.30.2010.10">
    <property type="entry name" value="Metalloproteases ('zincins'), catalytic domain"/>
    <property type="match status" value="1"/>
</dbReference>
<keyword evidence="3" id="KW-1185">Reference proteome</keyword>
<dbReference type="OrthoDB" id="462286at2"/>
<keyword evidence="2" id="KW-0378">Hydrolase</keyword>
<sequence length="289" mass="31826">MHGSLLLLTGLVAVVWRWQWRSTVGPWTARWQSALVALCLPPLMVMLSAGAVLSMGHHGTMMGWSVSPIGCWVSLGVLGFASGVVAHTLIRTAATQLRLRQYQTVTLPTGGHARCLETDLPVAAQVGLWHSSLLVSRGWLEHLTLAEQQAMVAHEQAHADYRDPLWFLGLGMIRRFSSGLPNTQALWEELLLLREIRADHRAASTSDPLLLAELLVKLSRQMTLATQGYSSDMELCVGFHESLSLSRLEQRVNALLEPGLVAEPAVQAPGRLMWLMVTLLPLTATWLHS</sequence>
<keyword evidence="1" id="KW-0812">Transmembrane</keyword>
<evidence type="ECO:0000313" key="2">
    <source>
        <dbReference type="EMBL" id="OKH46171.1"/>
    </source>
</evidence>
<keyword evidence="1" id="KW-0472">Membrane</keyword>
<feature type="transmembrane region" description="Helical" evidence="1">
    <location>
        <begin position="69"/>
        <end position="90"/>
    </location>
</feature>
<dbReference type="GO" id="GO:0008233">
    <property type="term" value="F:peptidase activity"/>
    <property type="evidence" value="ECO:0007669"/>
    <property type="project" value="UniProtKB-KW"/>
</dbReference>
<feature type="transmembrane region" description="Helical" evidence="1">
    <location>
        <begin position="33"/>
        <end position="57"/>
    </location>
</feature>
<dbReference type="AlphaFoldDB" id="A0A1U7J256"/>
<accession>A0A1U7J256</accession>
<reference evidence="2 3" key="1">
    <citation type="submission" date="2016-11" db="EMBL/GenBank/DDBJ databases">
        <title>Draft Genome Sequences of Nine Cyanobacterial Strains from Diverse Habitats.</title>
        <authorList>
            <person name="Zhu T."/>
            <person name="Hou S."/>
            <person name="Lu X."/>
            <person name="Hess W.R."/>
        </authorList>
    </citation>
    <scope>NUCLEOTIDE SEQUENCE [LARGE SCALE GENOMIC DNA]</scope>
    <source>
        <strain evidence="2 3">NIES-30</strain>
    </source>
</reference>